<keyword evidence="3" id="KW-0472">Membrane</keyword>
<feature type="compositionally biased region" description="Low complexity" evidence="6">
    <location>
        <begin position="183"/>
        <end position="196"/>
    </location>
</feature>
<dbReference type="InterPro" id="IPR008874">
    <property type="entry name" value="TraT_complement-R"/>
</dbReference>
<keyword evidence="8" id="KW-1185">Reference proteome</keyword>
<evidence type="ECO:0000256" key="5">
    <source>
        <dbReference type="ARBA" id="ARBA00023288"/>
    </source>
</evidence>
<evidence type="ECO:0000256" key="4">
    <source>
        <dbReference type="ARBA" id="ARBA00023139"/>
    </source>
</evidence>
<proteinExistence type="predicted"/>
<dbReference type="PROSITE" id="PS51257">
    <property type="entry name" value="PROKAR_LIPOPROTEIN"/>
    <property type="match status" value="1"/>
</dbReference>
<evidence type="ECO:0000313" key="8">
    <source>
        <dbReference type="Proteomes" id="UP001214250"/>
    </source>
</evidence>
<reference evidence="7 8" key="1">
    <citation type="submission" date="2023-02" db="EMBL/GenBank/DDBJ databases">
        <title>Genome sequence of Lentisphaera profundi SAORIC-696.</title>
        <authorList>
            <person name="Kim e."/>
            <person name="Cho J.-C."/>
            <person name="Choi A."/>
            <person name="Kang I."/>
        </authorList>
    </citation>
    <scope>NUCLEOTIDE SEQUENCE [LARGE SCALE GENOMIC DNA]</scope>
    <source>
        <strain evidence="7 8">SAORIC-696</strain>
    </source>
</reference>
<evidence type="ECO:0000256" key="3">
    <source>
        <dbReference type="ARBA" id="ARBA00023136"/>
    </source>
</evidence>
<evidence type="ECO:0000313" key="7">
    <source>
        <dbReference type="EMBL" id="WDE99274.1"/>
    </source>
</evidence>
<dbReference type="Pfam" id="PF05818">
    <property type="entry name" value="TraT"/>
    <property type="match status" value="1"/>
</dbReference>
<dbReference type="Proteomes" id="UP001214250">
    <property type="component" value="Chromosome 2"/>
</dbReference>
<feature type="compositionally biased region" description="Polar residues" evidence="6">
    <location>
        <begin position="222"/>
        <end position="231"/>
    </location>
</feature>
<evidence type="ECO:0000256" key="2">
    <source>
        <dbReference type="ARBA" id="ARBA00022729"/>
    </source>
</evidence>
<keyword evidence="2" id="KW-0732">Signal</keyword>
<dbReference type="EMBL" id="CP117812">
    <property type="protein sequence ID" value="WDE99274.1"/>
    <property type="molecule type" value="Genomic_DNA"/>
</dbReference>
<protein>
    <submittedName>
        <fullName evidence="7">Complement resistance protein TraT</fullName>
    </submittedName>
</protein>
<accession>A0ABY7VZP4</accession>
<evidence type="ECO:0000256" key="6">
    <source>
        <dbReference type="SAM" id="MobiDB-lite"/>
    </source>
</evidence>
<dbReference type="RefSeq" id="WP_274154134.1">
    <property type="nucleotide sequence ID" value="NZ_CP117812.1"/>
</dbReference>
<keyword evidence="5" id="KW-0449">Lipoprotein</keyword>
<evidence type="ECO:0000256" key="1">
    <source>
        <dbReference type="ARBA" id="ARBA00004459"/>
    </source>
</evidence>
<comment type="subcellular location">
    <subcellularLocation>
        <location evidence="1">Cell outer membrane</location>
        <topology evidence="1">Lipid-anchor</topology>
    </subcellularLocation>
</comment>
<organism evidence="7 8">
    <name type="scientific">Lentisphaera profundi</name>
    <dbReference type="NCBI Taxonomy" id="1658616"/>
    <lineage>
        <taxon>Bacteria</taxon>
        <taxon>Pseudomonadati</taxon>
        <taxon>Lentisphaerota</taxon>
        <taxon>Lentisphaeria</taxon>
        <taxon>Lentisphaerales</taxon>
        <taxon>Lentisphaeraceae</taxon>
        <taxon>Lentisphaera</taxon>
    </lineage>
</organism>
<gene>
    <name evidence="7" type="primary">traT</name>
    <name evidence="7" type="ORF">PQO03_15670</name>
</gene>
<feature type="region of interest" description="Disordered" evidence="6">
    <location>
        <begin position="173"/>
        <end position="231"/>
    </location>
</feature>
<sequence>MKKILPPLLMLITTGIFCSCASYIDPEGNELQLSGKWLNTVPKARPVSAEGKLVYLSVRNTSLKNIEFSETVKKEVIKIGYKITDDLDQASYVLMINLRYYGSKSETGYHNTAGGMVVAAGGSEALGHGTDLITILIGGLVGKIADNYDKMVTKDIVIDIRLGEKIGKEFETKVSHNNSNQLNETSKNTNSHSNTNRSLGLGGGIGIKTGKDESNAEDKHNGQTGYKTEESSNFTRSEMFFYHEARLLVSVEKRELEDQEAIKALIPELSRSVSQVLP</sequence>
<feature type="compositionally biased region" description="Basic and acidic residues" evidence="6">
    <location>
        <begin position="209"/>
        <end position="221"/>
    </location>
</feature>
<name>A0ABY7VZP4_9BACT</name>
<keyword evidence="4" id="KW-0564">Palmitate</keyword>